<dbReference type="RefSeq" id="WP_023431968.1">
    <property type="nucleotide sequence ID" value="NZ_AWXZ01000023.1"/>
</dbReference>
<feature type="transmembrane region" description="Helical" evidence="1">
    <location>
        <begin position="12"/>
        <end position="30"/>
    </location>
</feature>
<gene>
    <name evidence="3" type="ORF">N177_1827</name>
</gene>
<keyword evidence="4" id="KW-1185">Reference proteome</keyword>
<protein>
    <recommendedName>
        <fullName evidence="2">Inner membrane protein YgaP-like transmembrane domain-containing protein</fullName>
    </recommendedName>
</protein>
<accession>V4RQ48</accession>
<dbReference type="Proteomes" id="UP000017819">
    <property type="component" value="Unassembled WGS sequence"/>
</dbReference>
<evidence type="ECO:0000313" key="3">
    <source>
        <dbReference type="EMBL" id="ESR25310.1"/>
    </source>
</evidence>
<evidence type="ECO:0000256" key="1">
    <source>
        <dbReference type="SAM" id="Phobius"/>
    </source>
</evidence>
<comment type="caution">
    <text evidence="3">The sequence shown here is derived from an EMBL/GenBank/DDBJ whole genome shotgun (WGS) entry which is preliminary data.</text>
</comment>
<dbReference type="OrthoDB" id="9804804at2"/>
<keyword evidence="1" id="KW-0472">Membrane</keyword>
<dbReference type="STRING" id="631454.N177_1827"/>
<sequence length="75" mass="7743">MFSTTNVGSLDRIIRAVVAVALVAGGLWTLPGAWSWVAIVAGFVAGATALVRSCPLYTLLGISSCRRPSGGRRPA</sequence>
<dbReference type="eggNOG" id="ENOG5033A4Z">
    <property type="taxonomic scope" value="Bacteria"/>
</dbReference>
<reference evidence="3 4" key="1">
    <citation type="journal article" date="2014" name="Genome Announc.">
        <title>Draft Genome Sequence of Lutibaculum baratangense Strain AMV1T, Isolated from a Mud Volcano in Andamans, India.</title>
        <authorList>
            <person name="Singh A."/>
            <person name="Sreenivas A."/>
            <person name="Sathyanarayana Reddy G."/>
            <person name="Pinnaka A.K."/>
            <person name="Shivaji S."/>
        </authorList>
    </citation>
    <scope>NUCLEOTIDE SEQUENCE [LARGE SCALE GENOMIC DNA]</scope>
    <source>
        <strain evidence="3 4">AMV1</strain>
    </source>
</reference>
<feature type="transmembrane region" description="Helical" evidence="1">
    <location>
        <begin position="36"/>
        <end position="60"/>
    </location>
</feature>
<dbReference type="InterPro" id="IPR021309">
    <property type="entry name" value="YgaP-like_TM"/>
</dbReference>
<keyword evidence="1" id="KW-1133">Transmembrane helix</keyword>
<organism evidence="3 4">
    <name type="scientific">Lutibaculum baratangense AMV1</name>
    <dbReference type="NCBI Taxonomy" id="631454"/>
    <lineage>
        <taxon>Bacteria</taxon>
        <taxon>Pseudomonadati</taxon>
        <taxon>Pseudomonadota</taxon>
        <taxon>Alphaproteobacteria</taxon>
        <taxon>Hyphomicrobiales</taxon>
        <taxon>Tepidamorphaceae</taxon>
        <taxon>Lutibaculum</taxon>
    </lineage>
</organism>
<dbReference type="Pfam" id="PF11127">
    <property type="entry name" value="YgaP-like_TM"/>
    <property type="match status" value="1"/>
</dbReference>
<evidence type="ECO:0000259" key="2">
    <source>
        <dbReference type="Pfam" id="PF11127"/>
    </source>
</evidence>
<evidence type="ECO:0000313" key="4">
    <source>
        <dbReference type="Proteomes" id="UP000017819"/>
    </source>
</evidence>
<dbReference type="EMBL" id="AWXZ01000023">
    <property type="protein sequence ID" value="ESR25310.1"/>
    <property type="molecule type" value="Genomic_DNA"/>
</dbReference>
<dbReference type="AlphaFoldDB" id="V4RQ48"/>
<proteinExistence type="predicted"/>
<name>V4RQ48_9HYPH</name>
<feature type="domain" description="Inner membrane protein YgaP-like transmembrane" evidence="2">
    <location>
        <begin position="4"/>
        <end position="67"/>
    </location>
</feature>
<keyword evidence="1" id="KW-0812">Transmembrane</keyword>